<sequence length="350" mass="36944">MPAANQAAWQVDNAVKPNQVKSAPYTSPQANEIVVKNYAVAINPADIALQELGDKIFPWLSYPTILGFDLAGEVVEVGSDASSRFKVGDRVIGAALGVLPEINSPAQGAFQNYTVVIANVAAKIPSHLDYAHACVLPVAVATAASALFLKEYLGLQLPTFPAQQPTGKTVVIWGGSSSVGSNAIQLAVAAGYEVLTTASPKNYDYVKSLGASQAFDYKDEDVVQEIITALKDKQVAGAIAIGLGSLEPCAQILNKTNGSKFVADVMSPTLTKPLPEDLGVTSKFVMGSDLRKNEVGEAVYGDFLEKALECGKYMAAPDPEIAGHGLEQIQYAYEVLKKGVSAKKIVVTLQ</sequence>
<dbReference type="CDD" id="cd08249">
    <property type="entry name" value="enoyl_reductase_like"/>
    <property type="match status" value="1"/>
</dbReference>
<dbReference type="Pfam" id="PF08240">
    <property type="entry name" value="ADH_N"/>
    <property type="match status" value="1"/>
</dbReference>
<protein>
    <recommendedName>
        <fullName evidence="1">Enoyl reductase (ER) domain-containing protein</fullName>
    </recommendedName>
</protein>
<feature type="domain" description="Enoyl reductase (ER)" evidence="1">
    <location>
        <begin position="10"/>
        <end position="347"/>
    </location>
</feature>
<dbReference type="InterPro" id="IPR013149">
    <property type="entry name" value="ADH-like_C"/>
</dbReference>
<dbReference type="InterPro" id="IPR011032">
    <property type="entry name" value="GroES-like_sf"/>
</dbReference>
<dbReference type="PANTHER" id="PTHR45348:SF2">
    <property type="entry name" value="ZINC-TYPE ALCOHOL DEHYDROGENASE-LIKE PROTEIN C2E1P3.01"/>
    <property type="match status" value="1"/>
</dbReference>
<organism evidence="2 3">
    <name type="scientific">Mortierella isabellina</name>
    <name type="common">Filamentous fungus</name>
    <name type="synonym">Umbelopsis isabellina</name>
    <dbReference type="NCBI Taxonomy" id="91625"/>
    <lineage>
        <taxon>Eukaryota</taxon>
        <taxon>Fungi</taxon>
        <taxon>Fungi incertae sedis</taxon>
        <taxon>Mucoromycota</taxon>
        <taxon>Mucoromycotina</taxon>
        <taxon>Umbelopsidomycetes</taxon>
        <taxon>Umbelopsidales</taxon>
        <taxon>Umbelopsidaceae</taxon>
        <taxon>Umbelopsis</taxon>
    </lineage>
</organism>
<proteinExistence type="predicted"/>
<keyword evidence="3" id="KW-1185">Reference proteome</keyword>
<dbReference type="OrthoDB" id="9992527at2759"/>
<dbReference type="InterPro" id="IPR047122">
    <property type="entry name" value="Trans-enoyl_RdTase-like"/>
</dbReference>
<evidence type="ECO:0000259" key="1">
    <source>
        <dbReference type="SMART" id="SM00829"/>
    </source>
</evidence>
<dbReference type="EMBL" id="JAEPQZ010000008">
    <property type="protein sequence ID" value="KAG2178180.1"/>
    <property type="molecule type" value="Genomic_DNA"/>
</dbReference>
<dbReference type="InterPro" id="IPR036291">
    <property type="entry name" value="NAD(P)-bd_dom_sf"/>
</dbReference>
<evidence type="ECO:0000313" key="3">
    <source>
        <dbReference type="Proteomes" id="UP000654370"/>
    </source>
</evidence>
<accession>A0A8H7PQR5</accession>
<dbReference type="SUPFAM" id="SSF51735">
    <property type="entry name" value="NAD(P)-binding Rossmann-fold domains"/>
    <property type="match status" value="1"/>
</dbReference>
<dbReference type="SUPFAM" id="SSF50129">
    <property type="entry name" value="GroES-like"/>
    <property type="match status" value="1"/>
</dbReference>
<dbReference type="InterPro" id="IPR020843">
    <property type="entry name" value="ER"/>
</dbReference>
<dbReference type="Pfam" id="PF00107">
    <property type="entry name" value="ADH_zinc_N"/>
    <property type="match status" value="1"/>
</dbReference>
<comment type="caution">
    <text evidence="2">The sequence shown here is derived from an EMBL/GenBank/DDBJ whole genome shotgun (WGS) entry which is preliminary data.</text>
</comment>
<dbReference type="SMART" id="SM00829">
    <property type="entry name" value="PKS_ER"/>
    <property type="match status" value="1"/>
</dbReference>
<gene>
    <name evidence="2" type="ORF">INT43_003433</name>
</gene>
<name>A0A8H7PQR5_MORIS</name>
<dbReference type="AlphaFoldDB" id="A0A8H7PQR5"/>
<dbReference type="Gene3D" id="3.40.50.720">
    <property type="entry name" value="NAD(P)-binding Rossmann-like Domain"/>
    <property type="match status" value="1"/>
</dbReference>
<dbReference type="InterPro" id="IPR013154">
    <property type="entry name" value="ADH-like_N"/>
</dbReference>
<dbReference type="GO" id="GO:0016651">
    <property type="term" value="F:oxidoreductase activity, acting on NAD(P)H"/>
    <property type="evidence" value="ECO:0007669"/>
    <property type="project" value="InterPro"/>
</dbReference>
<dbReference type="Gene3D" id="3.90.180.10">
    <property type="entry name" value="Medium-chain alcohol dehydrogenases, catalytic domain"/>
    <property type="match status" value="1"/>
</dbReference>
<evidence type="ECO:0000313" key="2">
    <source>
        <dbReference type="EMBL" id="KAG2178180.1"/>
    </source>
</evidence>
<dbReference type="PANTHER" id="PTHR45348">
    <property type="entry name" value="HYPOTHETICAL OXIDOREDUCTASE (EUROFUNG)"/>
    <property type="match status" value="1"/>
</dbReference>
<reference evidence="2" key="1">
    <citation type="submission" date="2020-12" db="EMBL/GenBank/DDBJ databases">
        <title>Metabolic potential, ecology and presence of endohyphal bacteria is reflected in genomic diversity of Mucoromycotina.</title>
        <authorList>
            <person name="Muszewska A."/>
            <person name="Okrasinska A."/>
            <person name="Steczkiewicz K."/>
            <person name="Drgas O."/>
            <person name="Orlowska M."/>
            <person name="Perlinska-Lenart U."/>
            <person name="Aleksandrzak-Piekarczyk T."/>
            <person name="Szatraj K."/>
            <person name="Zielenkiewicz U."/>
            <person name="Pilsyk S."/>
            <person name="Malc E."/>
            <person name="Mieczkowski P."/>
            <person name="Kruszewska J.S."/>
            <person name="Biernat P."/>
            <person name="Pawlowska J."/>
        </authorList>
    </citation>
    <scope>NUCLEOTIDE SEQUENCE</scope>
    <source>
        <strain evidence="2">WA0000067209</strain>
    </source>
</reference>
<dbReference type="Proteomes" id="UP000654370">
    <property type="component" value="Unassembled WGS sequence"/>
</dbReference>